<reference evidence="1" key="1">
    <citation type="submission" date="2021-03" db="EMBL/GenBank/DDBJ databases">
        <authorList>
            <consortium name="DOE Joint Genome Institute"/>
            <person name="Ahrendt S."/>
            <person name="Looney B.P."/>
            <person name="Miyauchi S."/>
            <person name="Morin E."/>
            <person name="Drula E."/>
            <person name="Courty P.E."/>
            <person name="Chicoki N."/>
            <person name="Fauchery L."/>
            <person name="Kohler A."/>
            <person name="Kuo A."/>
            <person name="Labutti K."/>
            <person name="Pangilinan J."/>
            <person name="Lipzen A."/>
            <person name="Riley R."/>
            <person name="Andreopoulos W."/>
            <person name="He G."/>
            <person name="Johnson J."/>
            <person name="Barry K.W."/>
            <person name="Grigoriev I.V."/>
            <person name="Nagy L."/>
            <person name="Hibbett D."/>
            <person name="Henrissat B."/>
            <person name="Matheny P.B."/>
            <person name="Labbe J."/>
            <person name="Martin F."/>
        </authorList>
    </citation>
    <scope>NUCLEOTIDE SEQUENCE</scope>
    <source>
        <strain evidence="1">HHB10654</strain>
    </source>
</reference>
<organism evidence="1 2">
    <name type="scientific">Artomyces pyxidatus</name>
    <dbReference type="NCBI Taxonomy" id="48021"/>
    <lineage>
        <taxon>Eukaryota</taxon>
        <taxon>Fungi</taxon>
        <taxon>Dikarya</taxon>
        <taxon>Basidiomycota</taxon>
        <taxon>Agaricomycotina</taxon>
        <taxon>Agaricomycetes</taxon>
        <taxon>Russulales</taxon>
        <taxon>Auriscalpiaceae</taxon>
        <taxon>Artomyces</taxon>
    </lineage>
</organism>
<protein>
    <submittedName>
        <fullName evidence="1">Uncharacterized protein</fullName>
    </submittedName>
</protein>
<keyword evidence="2" id="KW-1185">Reference proteome</keyword>
<evidence type="ECO:0000313" key="1">
    <source>
        <dbReference type="EMBL" id="KAI0058155.1"/>
    </source>
</evidence>
<dbReference type="Proteomes" id="UP000814140">
    <property type="component" value="Unassembled WGS sequence"/>
</dbReference>
<sequence>MKRVQTTKRTKVTYSRTFSHWNTLLRAHIGLEYVDPYIKWWAVYLNKARRYDTDLADDWKGNADGILIFTGLFSATVAAFIVEGYKSLQPDSAADSAQLLGQISQQLAALSNGTHLPPPTIPQPSSFQPSIAAIRFNVCWFLSLTFSLSCALAATLMQRWARKYLRSTHYSHPNSQIRAQIRTYKFEGARRFGMLTAMETIVAVLHLSVLVFWIGLIQFLFTINDTVALVIMACVAVGGAAYVVLTALPFFFHDCPYSTPLQAPVTLLLRAISIIAKPIAAVLSPMCSCFCTFHRWLEFTTRVMESIEHRPLSEIVMSPTRKLNLQCAALGWTLRSLTDTDQFEAFLADVPQLLCSTNAGNDAKLIMTYLLRIRRLRLGRRITSLLYSCTTPDSATLADSVRQSRAVVCMRAMWYLMKYLDLTALTAPDYLVTQHLFTLFGERIGVILNAMKTDAASSVAVAARCTAALTVHAWRPISKGYDRTFSSYTSWDSSRVSCRIFLPCQTRSCRW</sequence>
<dbReference type="EMBL" id="MU277238">
    <property type="protein sequence ID" value="KAI0058155.1"/>
    <property type="molecule type" value="Genomic_DNA"/>
</dbReference>
<evidence type="ECO:0000313" key="2">
    <source>
        <dbReference type="Proteomes" id="UP000814140"/>
    </source>
</evidence>
<accession>A0ACB8SQC0</accession>
<gene>
    <name evidence="1" type="ORF">BV25DRAFT_1295523</name>
</gene>
<proteinExistence type="predicted"/>
<name>A0ACB8SQC0_9AGAM</name>
<reference evidence="1" key="2">
    <citation type="journal article" date="2022" name="New Phytol.">
        <title>Evolutionary transition to the ectomycorrhizal habit in the genomes of a hyperdiverse lineage of mushroom-forming fungi.</title>
        <authorList>
            <person name="Looney B."/>
            <person name="Miyauchi S."/>
            <person name="Morin E."/>
            <person name="Drula E."/>
            <person name="Courty P.E."/>
            <person name="Kohler A."/>
            <person name="Kuo A."/>
            <person name="LaButti K."/>
            <person name="Pangilinan J."/>
            <person name="Lipzen A."/>
            <person name="Riley R."/>
            <person name="Andreopoulos W."/>
            <person name="He G."/>
            <person name="Johnson J."/>
            <person name="Nolan M."/>
            <person name="Tritt A."/>
            <person name="Barry K.W."/>
            <person name="Grigoriev I.V."/>
            <person name="Nagy L.G."/>
            <person name="Hibbett D."/>
            <person name="Henrissat B."/>
            <person name="Matheny P.B."/>
            <person name="Labbe J."/>
            <person name="Martin F.M."/>
        </authorList>
    </citation>
    <scope>NUCLEOTIDE SEQUENCE</scope>
    <source>
        <strain evidence="1">HHB10654</strain>
    </source>
</reference>
<comment type="caution">
    <text evidence="1">The sequence shown here is derived from an EMBL/GenBank/DDBJ whole genome shotgun (WGS) entry which is preliminary data.</text>
</comment>